<feature type="transmembrane region" description="Helical" evidence="7">
    <location>
        <begin position="57"/>
        <end position="78"/>
    </location>
</feature>
<dbReference type="Pfam" id="PF20684">
    <property type="entry name" value="Fung_rhodopsin"/>
    <property type="match status" value="2"/>
</dbReference>
<dbReference type="OrthoDB" id="3934549at2759"/>
<evidence type="ECO:0000256" key="5">
    <source>
        <dbReference type="ARBA" id="ARBA00038359"/>
    </source>
</evidence>
<gene>
    <name evidence="9" type="ORF">F503_05655</name>
</gene>
<evidence type="ECO:0000256" key="7">
    <source>
        <dbReference type="SAM" id="Phobius"/>
    </source>
</evidence>
<evidence type="ECO:0000313" key="9">
    <source>
        <dbReference type="EMBL" id="EPE10560.1"/>
    </source>
</evidence>
<feature type="transmembrane region" description="Helical" evidence="7">
    <location>
        <begin position="136"/>
        <end position="157"/>
    </location>
</feature>
<dbReference type="AlphaFoldDB" id="S3DAJ5"/>
<name>S3DAJ5_OPHP1</name>
<dbReference type="OMA" id="ILYAWNL"/>
<keyword evidence="2 7" id="KW-0812">Transmembrane</keyword>
<evidence type="ECO:0000256" key="6">
    <source>
        <dbReference type="SAM" id="MobiDB-lite"/>
    </source>
</evidence>
<dbReference type="EMBL" id="KE148146">
    <property type="protein sequence ID" value="EPE10560.1"/>
    <property type="molecule type" value="Genomic_DNA"/>
</dbReference>
<comment type="subcellular location">
    <subcellularLocation>
        <location evidence="1">Membrane</location>
        <topology evidence="1">Multi-pass membrane protein</topology>
    </subcellularLocation>
</comment>
<reference evidence="9 10" key="1">
    <citation type="journal article" date="2013" name="BMC Genomics">
        <title>The genome and transcriptome of the pine saprophyte Ophiostoma piceae, and a comparison with the bark beetle-associated pine pathogen Grosmannia clavigera.</title>
        <authorList>
            <person name="Haridas S."/>
            <person name="Wang Y."/>
            <person name="Lim L."/>
            <person name="Massoumi Alamouti S."/>
            <person name="Jackman S."/>
            <person name="Docking R."/>
            <person name="Robertson G."/>
            <person name="Birol I."/>
            <person name="Bohlmann J."/>
            <person name="Breuil C."/>
        </authorList>
    </citation>
    <scope>NUCLEOTIDE SEQUENCE [LARGE SCALE GENOMIC DNA]</scope>
    <source>
        <strain evidence="9 10">UAMH 11346</strain>
    </source>
</reference>
<dbReference type="GO" id="GO:0016020">
    <property type="term" value="C:membrane"/>
    <property type="evidence" value="ECO:0007669"/>
    <property type="project" value="UniProtKB-SubCell"/>
</dbReference>
<evidence type="ECO:0000256" key="4">
    <source>
        <dbReference type="ARBA" id="ARBA00023136"/>
    </source>
</evidence>
<evidence type="ECO:0000313" key="10">
    <source>
        <dbReference type="Proteomes" id="UP000016923"/>
    </source>
</evidence>
<accession>S3DAJ5</accession>
<dbReference type="STRING" id="1262450.S3DAJ5"/>
<protein>
    <submittedName>
        <fullName evidence="9">Integral membrane protein</fullName>
    </submittedName>
</protein>
<dbReference type="PANTHER" id="PTHR33048">
    <property type="entry name" value="PTH11-LIKE INTEGRAL MEMBRANE PROTEIN (AFU_ORTHOLOGUE AFUA_5G11245)"/>
    <property type="match status" value="1"/>
</dbReference>
<feature type="domain" description="Rhodopsin" evidence="8">
    <location>
        <begin position="165"/>
        <end position="216"/>
    </location>
</feature>
<dbReference type="InterPro" id="IPR052337">
    <property type="entry name" value="SAT4-like"/>
</dbReference>
<dbReference type="eggNOG" id="ENOG502SJK4">
    <property type="taxonomic scope" value="Eukaryota"/>
</dbReference>
<dbReference type="HOGENOM" id="CLU_028200_0_0_1"/>
<evidence type="ECO:0000256" key="2">
    <source>
        <dbReference type="ARBA" id="ARBA00022692"/>
    </source>
</evidence>
<keyword evidence="3 7" id="KW-1133">Transmembrane helix</keyword>
<keyword evidence="10" id="KW-1185">Reference proteome</keyword>
<organism evidence="9 10">
    <name type="scientific">Ophiostoma piceae (strain UAMH 11346)</name>
    <name type="common">Sap stain fungus</name>
    <dbReference type="NCBI Taxonomy" id="1262450"/>
    <lineage>
        <taxon>Eukaryota</taxon>
        <taxon>Fungi</taxon>
        <taxon>Dikarya</taxon>
        <taxon>Ascomycota</taxon>
        <taxon>Pezizomycotina</taxon>
        <taxon>Sordariomycetes</taxon>
        <taxon>Sordariomycetidae</taxon>
        <taxon>Ophiostomatales</taxon>
        <taxon>Ophiostomataceae</taxon>
        <taxon>Ophiostoma</taxon>
    </lineage>
</organism>
<evidence type="ECO:0000259" key="8">
    <source>
        <dbReference type="Pfam" id="PF20684"/>
    </source>
</evidence>
<keyword evidence="4 7" id="KW-0472">Membrane</keyword>
<feature type="transmembrane region" description="Helical" evidence="7">
    <location>
        <begin position="98"/>
        <end position="124"/>
    </location>
</feature>
<dbReference type="InterPro" id="IPR049326">
    <property type="entry name" value="Rhodopsin_dom_fungi"/>
</dbReference>
<sequence>MTGSSASVLPGLKGYNPDNLQPWTVGVVASVTVLATVSVIMRLVCRRLNRQTLWWDDYMIIFSLFWYYVVVGFIFAMYDEGMGIHADKLKMPAIVMMAKWLLVAEILYAWNLCWTKISLLLMYYRIFCIPFFKKMAFGIGSFIIAWGITITFIFIFICFPVQKLCVVTASAYRFSVLFSYSNADPSYTLAPTVAWTAIEMSAGITSVCLPSLRPIFVLLTKSMGLKMFNSSYADGRSSAQGATADSHGAALNTNTSRRGNGNGNVGGSAGGVSDSSHSPIQKDAFYRLDDESTEGAPEDELRLRPQHGNKYTVSSWRDSATSVDQIPLHSIRVQTDLKQIHKAQ</sequence>
<dbReference type="PANTHER" id="PTHR33048:SF151">
    <property type="entry name" value="INTEGRAL MEMBRANE PROTEIN"/>
    <property type="match status" value="1"/>
</dbReference>
<feature type="domain" description="Rhodopsin" evidence="8">
    <location>
        <begin position="41"/>
        <end position="163"/>
    </location>
</feature>
<evidence type="ECO:0000256" key="3">
    <source>
        <dbReference type="ARBA" id="ARBA00022989"/>
    </source>
</evidence>
<dbReference type="VEuPathDB" id="FungiDB:F503_05655"/>
<feature type="transmembrane region" description="Helical" evidence="7">
    <location>
        <begin position="20"/>
        <end position="45"/>
    </location>
</feature>
<proteinExistence type="inferred from homology"/>
<dbReference type="Proteomes" id="UP000016923">
    <property type="component" value="Unassembled WGS sequence"/>
</dbReference>
<feature type="compositionally biased region" description="Gly residues" evidence="6">
    <location>
        <begin position="260"/>
        <end position="270"/>
    </location>
</feature>
<comment type="similarity">
    <text evidence="5">Belongs to the SAT4 family.</text>
</comment>
<feature type="region of interest" description="Disordered" evidence="6">
    <location>
        <begin position="243"/>
        <end position="279"/>
    </location>
</feature>
<evidence type="ECO:0000256" key="1">
    <source>
        <dbReference type="ARBA" id="ARBA00004141"/>
    </source>
</evidence>